<dbReference type="RefSeq" id="WP_168528788.1">
    <property type="nucleotide sequence ID" value="NZ_JBHSKH010000080.1"/>
</dbReference>
<feature type="compositionally biased region" description="Basic and acidic residues" evidence="1">
    <location>
        <begin position="75"/>
        <end position="101"/>
    </location>
</feature>
<organism evidence="2 3">
    <name type="scientific">Streptomyces kaempferi</name>
    <dbReference type="NCBI Taxonomy" id="333725"/>
    <lineage>
        <taxon>Bacteria</taxon>
        <taxon>Bacillati</taxon>
        <taxon>Actinomycetota</taxon>
        <taxon>Actinomycetes</taxon>
        <taxon>Kitasatosporales</taxon>
        <taxon>Streptomycetaceae</taxon>
        <taxon>Streptomyces</taxon>
    </lineage>
</organism>
<evidence type="ECO:0000313" key="3">
    <source>
        <dbReference type="Proteomes" id="UP001597058"/>
    </source>
</evidence>
<feature type="region of interest" description="Disordered" evidence="1">
    <location>
        <begin position="69"/>
        <end position="118"/>
    </location>
</feature>
<dbReference type="EMBL" id="JBHTMM010000029">
    <property type="protein sequence ID" value="MFD1308629.1"/>
    <property type="molecule type" value="Genomic_DNA"/>
</dbReference>
<evidence type="ECO:0000256" key="1">
    <source>
        <dbReference type="SAM" id="MobiDB-lite"/>
    </source>
</evidence>
<keyword evidence="3" id="KW-1185">Reference proteome</keyword>
<reference evidence="3" key="1">
    <citation type="journal article" date="2019" name="Int. J. Syst. Evol. Microbiol.">
        <title>The Global Catalogue of Microorganisms (GCM) 10K type strain sequencing project: providing services to taxonomists for standard genome sequencing and annotation.</title>
        <authorList>
            <consortium name="The Broad Institute Genomics Platform"/>
            <consortium name="The Broad Institute Genome Sequencing Center for Infectious Disease"/>
            <person name="Wu L."/>
            <person name="Ma J."/>
        </authorList>
    </citation>
    <scope>NUCLEOTIDE SEQUENCE [LARGE SCALE GENOMIC DNA]</scope>
    <source>
        <strain evidence="3">CGMCC 4.7020</strain>
    </source>
</reference>
<comment type="caution">
    <text evidence="2">The sequence shown here is derived from an EMBL/GenBank/DDBJ whole genome shotgun (WGS) entry which is preliminary data.</text>
</comment>
<gene>
    <name evidence="2" type="ORF">ACFQ5X_22575</name>
</gene>
<feature type="compositionally biased region" description="Acidic residues" evidence="1">
    <location>
        <begin position="102"/>
        <end position="117"/>
    </location>
</feature>
<accession>A0ABW3XJF9</accession>
<proteinExistence type="predicted"/>
<feature type="region of interest" description="Disordered" evidence="1">
    <location>
        <begin position="1"/>
        <end position="24"/>
    </location>
</feature>
<dbReference type="Proteomes" id="UP001597058">
    <property type="component" value="Unassembled WGS sequence"/>
</dbReference>
<protein>
    <submittedName>
        <fullName evidence="2">Uncharacterized protein</fullName>
    </submittedName>
</protein>
<name>A0ABW3XJF9_9ACTN</name>
<evidence type="ECO:0000313" key="2">
    <source>
        <dbReference type="EMBL" id="MFD1308629.1"/>
    </source>
</evidence>
<sequence>MFPKLKAMCNGRQGEGNPSRHPRRGARAAALIVLGGGMVGLWSAPMAQAAGHDSFKTFRSSVAFAAPEEEAGVDGGHDWADFEHNADVDGGYDRAESKADAGADDWADFKDDEDGDAGYDLRDWDFDDDGLKITVIVNNNNNNNNNNGGGTNNNNN</sequence>